<keyword evidence="1" id="KW-0809">Transit peptide</keyword>
<reference evidence="5 6" key="1">
    <citation type="journal article" date="2010" name="Nature">
        <title>The Ectocarpus genome and the independent evolution of multicellularity in brown algae.</title>
        <authorList>
            <person name="Cock J.M."/>
            <person name="Sterck L."/>
            <person name="Rouze P."/>
            <person name="Scornet D."/>
            <person name="Allen A.E."/>
            <person name="Amoutzias G."/>
            <person name="Anthouard V."/>
            <person name="Artiguenave F."/>
            <person name="Aury J.M."/>
            <person name="Badger J.H."/>
            <person name="Beszteri B."/>
            <person name="Billiau K."/>
            <person name="Bonnet E."/>
            <person name="Bothwell J.H."/>
            <person name="Bowler C."/>
            <person name="Boyen C."/>
            <person name="Brownlee C."/>
            <person name="Carrano C.J."/>
            <person name="Charrier B."/>
            <person name="Cho G.Y."/>
            <person name="Coelho S.M."/>
            <person name="Collen J."/>
            <person name="Corre E."/>
            <person name="Da Silva C."/>
            <person name="Delage L."/>
            <person name="Delaroque N."/>
            <person name="Dittami S.M."/>
            <person name="Doulbeau S."/>
            <person name="Elias M."/>
            <person name="Farnham G."/>
            <person name="Gachon C.M."/>
            <person name="Gschloessl B."/>
            <person name="Heesch S."/>
            <person name="Jabbari K."/>
            <person name="Jubin C."/>
            <person name="Kawai H."/>
            <person name="Kimura K."/>
            <person name="Kloareg B."/>
            <person name="Kupper F.C."/>
            <person name="Lang D."/>
            <person name="Le Bail A."/>
            <person name="Leblanc C."/>
            <person name="Lerouge P."/>
            <person name="Lohr M."/>
            <person name="Lopez P.J."/>
            <person name="Martens C."/>
            <person name="Maumus F."/>
            <person name="Michel G."/>
            <person name="Miranda-Saavedra D."/>
            <person name="Morales J."/>
            <person name="Moreau H."/>
            <person name="Motomura T."/>
            <person name="Nagasato C."/>
            <person name="Napoli C.A."/>
            <person name="Nelson D.R."/>
            <person name="Nyvall-Collen P."/>
            <person name="Peters A.F."/>
            <person name="Pommier C."/>
            <person name="Potin P."/>
            <person name="Poulain J."/>
            <person name="Quesneville H."/>
            <person name="Read B."/>
            <person name="Rensing S.A."/>
            <person name="Ritter A."/>
            <person name="Rousvoal S."/>
            <person name="Samanta M."/>
            <person name="Samson G."/>
            <person name="Schroeder D.C."/>
            <person name="Segurens B."/>
            <person name="Strittmatter M."/>
            <person name="Tonon T."/>
            <person name="Tregear J.W."/>
            <person name="Valentin K."/>
            <person name="von Dassow P."/>
            <person name="Yamagishi T."/>
            <person name="Van de Peer Y."/>
            <person name="Wincker P."/>
        </authorList>
    </citation>
    <scope>NUCLEOTIDE SEQUENCE [LARGE SCALE GENOMIC DNA]</scope>
    <source>
        <strain evidence="6">Ec32 / CCAP1310/4</strain>
    </source>
</reference>
<evidence type="ECO:0000313" key="5">
    <source>
        <dbReference type="EMBL" id="CBJ28780.1"/>
    </source>
</evidence>
<accession>D7FIF7</accession>
<feature type="region of interest" description="Disordered" evidence="2">
    <location>
        <begin position="1"/>
        <end position="24"/>
    </location>
</feature>
<dbReference type="GO" id="GO:0010277">
    <property type="term" value="F:chlorophyllide a oxygenase activity"/>
    <property type="evidence" value="ECO:0007669"/>
    <property type="project" value="InterPro"/>
</dbReference>
<keyword evidence="3" id="KW-0812">Transmembrane</keyword>
<sequence>MFPPVEQIVQEGPDAPSSTGFSSIVKSRGFGSSKEMMSTRYRMHAPGVIRVRSEGKKEGEPLFGAALHCIPLGKGRSRLLFKTYAMNFPPMVGFIYGLKPKFLRHLNSCKILEQDMNLICAQEDHVARTGKTLSESFLPIKSSDVLVVELRKWLDRVGHGMPFFEGWKKSKEAADLNDHEDCRRPSHRAFESRYHRHVLICAETRRALATVKRVKKGGLAVSALLAAASVLLSRAGAARGAAAAATAAPPGVGGLVAALGSLCSLGLAAAANALEARFYTNFERHPSLG</sequence>
<protein>
    <submittedName>
        <fullName evidence="5">Rieske (2Fe-2S) domain-containing protein</fullName>
    </submittedName>
</protein>
<dbReference type="Pfam" id="PF08417">
    <property type="entry name" value="PaO"/>
    <property type="match status" value="1"/>
</dbReference>
<feature type="transmembrane region" description="Helical" evidence="3">
    <location>
        <begin position="252"/>
        <end position="274"/>
    </location>
</feature>
<keyword evidence="6" id="KW-1185">Reference proteome</keyword>
<proteinExistence type="predicted"/>
<dbReference type="PANTHER" id="PTHR21266:SF29">
    <property type="entry name" value="PROTEIN TIC 55, CHLOROPLASTIC"/>
    <property type="match status" value="1"/>
</dbReference>
<dbReference type="InterPro" id="IPR050584">
    <property type="entry name" value="Cholesterol_7-desaturase"/>
</dbReference>
<dbReference type="EMBL" id="FN649747">
    <property type="protein sequence ID" value="CBJ28780.1"/>
    <property type="molecule type" value="Genomic_DNA"/>
</dbReference>
<evidence type="ECO:0000313" key="6">
    <source>
        <dbReference type="Proteomes" id="UP000002630"/>
    </source>
</evidence>
<dbReference type="EMBL" id="FN647878">
    <property type="protein sequence ID" value="CBJ28780.1"/>
    <property type="molecule type" value="Genomic_DNA"/>
</dbReference>
<dbReference type="STRING" id="2880.D7FIF7"/>
<evidence type="ECO:0000256" key="3">
    <source>
        <dbReference type="SAM" id="Phobius"/>
    </source>
</evidence>
<evidence type="ECO:0000256" key="1">
    <source>
        <dbReference type="ARBA" id="ARBA00022946"/>
    </source>
</evidence>
<dbReference type="GO" id="GO:0005737">
    <property type="term" value="C:cytoplasm"/>
    <property type="evidence" value="ECO:0007669"/>
    <property type="project" value="TreeGrafter"/>
</dbReference>
<organism evidence="5 6">
    <name type="scientific">Ectocarpus siliculosus</name>
    <name type="common">Brown alga</name>
    <name type="synonym">Conferva siliculosa</name>
    <dbReference type="NCBI Taxonomy" id="2880"/>
    <lineage>
        <taxon>Eukaryota</taxon>
        <taxon>Sar</taxon>
        <taxon>Stramenopiles</taxon>
        <taxon>Ochrophyta</taxon>
        <taxon>PX clade</taxon>
        <taxon>Phaeophyceae</taxon>
        <taxon>Ectocarpales</taxon>
        <taxon>Ectocarpaceae</taxon>
        <taxon>Ectocarpus</taxon>
    </lineage>
</organism>
<feature type="domain" description="Pheophorbide a oxygenase" evidence="4">
    <location>
        <begin position="45"/>
        <end position="131"/>
    </location>
</feature>
<dbReference type="AlphaFoldDB" id="D7FIF7"/>
<dbReference type="OrthoDB" id="426882at2759"/>
<evidence type="ECO:0000259" key="4">
    <source>
        <dbReference type="Pfam" id="PF08417"/>
    </source>
</evidence>
<name>D7FIF7_ECTSI</name>
<dbReference type="InterPro" id="IPR013626">
    <property type="entry name" value="PaO"/>
</dbReference>
<dbReference type="PANTHER" id="PTHR21266">
    <property type="entry name" value="IRON-SULFUR DOMAIN CONTAINING PROTEIN"/>
    <property type="match status" value="1"/>
</dbReference>
<keyword evidence="3" id="KW-1133">Transmembrane helix</keyword>
<dbReference type="InParanoid" id="D7FIF7"/>
<keyword evidence="3" id="KW-0472">Membrane</keyword>
<dbReference type="Proteomes" id="UP000002630">
    <property type="component" value="Linkage Group LG22"/>
</dbReference>
<feature type="transmembrane region" description="Helical" evidence="3">
    <location>
        <begin position="214"/>
        <end position="232"/>
    </location>
</feature>
<gene>
    <name evidence="5" type="ORF">Esi_0120_0020</name>
</gene>
<evidence type="ECO:0000256" key="2">
    <source>
        <dbReference type="SAM" id="MobiDB-lite"/>
    </source>
</evidence>